<proteinExistence type="predicted"/>
<reference evidence="2" key="1">
    <citation type="submission" date="2011-03" db="EMBL/GenBank/DDBJ databases">
        <title>Draft genome sequence of Brevundimonas diminuta.</title>
        <authorList>
            <person name="Brown P.J.B."/>
            <person name="Buechlein A."/>
            <person name="Hemmerich C."/>
            <person name="Brun Y.V."/>
        </authorList>
    </citation>
    <scope>NUCLEOTIDE SEQUENCE [LARGE SCALE GENOMIC DNA]</scope>
    <source>
        <strain evidence="2">C19</strain>
    </source>
</reference>
<organism evidence="1 2">
    <name type="scientific">Asticcacaulis biprosthecium C19</name>
    <dbReference type="NCBI Taxonomy" id="715226"/>
    <lineage>
        <taxon>Bacteria</taxon>
        <taxon>Pseudomonadati</taxon>
        <taxon>Pseudomonadota</taxon>
        <taxon>Alphaproteobacteria</taxon>
        <taxon>Caulobacterales</taxon>
        <taxon>Caulobacteraceae</taxon>
        <taxon>Asticcacaulis</taxon>
    </lineage>
</organism>
<evidence type="ECO:0000313" key="1">
    <source>
        <dbReference type="EMBL" id="EGF92966.1"/>
    </source>
</evidence>
<protein>
    <submittedName>
        <fullName evidence="1">Uncharacterized protein</fullName>
    </submittedName>
</protein>
<sequence length="45" mass="4419">MEAVVAVALALGIIFLFLGDAGETVTVISMATDATVVATGLAAQP</sequence>
<evidence type="ECO:0000313" key="2">
    <source>
        <dbReference type="Proteomes" id="UP000006512"/>
    </source>
</evidence>
<name>F4QIH7_9CAUL</name>
<dbReference type="AlphaFoldDB" id="F4QIH7"/>
<dbReference type="EMBL" id="GL883077">
    <property type="protein sequence ID" value="EGF92966.1"/>
    <property type="molecule type" value="Genomic_DNA"/>
</dbReference>
<accession>F4QIH7</accession>
<keyword evidence="2" id="KW-1185">Reference proteome</keyword>
<dbReference type="Proteomes" id="UP000006512">
    <property type="component" value="Unassembled WGS sequence"/>
</dbReference>
<dbReference type="HOGENOM" id="CLU_3195556_0_0_5"/>
<gene>
    <name evidence="1" type="ORF">ABI_14050</name>
</gene>